<keyword evidence="4" id="KW-1185">Reference proteome</keyword>
<dbReference type="CDD" id="cd02968">
    <property type="entry name" value="SCO"/>
    <property type="match status" value="1"/>
</dbReference>
<evidence type="ECO:0000256" key="1">
    <source>
        <dbReference type="ARBA" id="ARBA00010996"/>
    </source>
</evidence>
<comment type="caution">
    <text evidence="3">The sequence shown here is derived from an EMBL/GenBank/DDBJ whole genome shotgun (WGS) entry which is preliminary data.</text>
</comment>
<dbReference type="RefSeq" id="WP_316020064.1">
    <property type="nucleotide sequence ID" value="NZ_JAWDID010000037.1"/>
</dbReference>
<protein>
    <submittedName>
        <fullName evidence="3">SCO family protein</fullName>
    </submittedName>
</protein>
<dbReference type="Gene3D" id="3.40.30.10">
    <property type="entry name" value="Glutaredoxin"/>
    <property type="match status" value="1"/>
</dbReference>
<comment type="similarity">
    <text evidence="1">Belongs to the SCO1/2 family.</text>
</comment>
<dbReference type="InterPro" id="IPR036249">
    <property type="entry name" value="Thioredoxin-like_sf"/>
</dbReference>
<reference evidence="3 4" key="1">
    <citation type="submission" date="2023-09" db="EMBL/GenBank/DDBJ databases">
        <title>Whole genome shotgun sequencing (WGS) of Bosea sp. ZW T0_25, isolated from stored onions (Allium cepa).</title>
        <authorList>
            <person name="Stoll D.A."/>
            <person name="Huch M."/>
        </authorList>
    </citation>
    <scope>NUCLEOTIDE SEQUENCE [LARGE SCALE GENOMIC DNA]</scope>
    <source>
        <strain evidence="3 4">ZW T0_25</strain>
    </source>
</reference>
<name>A0ABU3SC58_9HYPH</name>
<dbReference type="InterPro" id="IPR003782">
    <property type="entry name" value="SCO1/SenC"/>
</dbReference>
<dbReference type="SUPFAM" id="SSF52833">
    <property type="entry name" value="Thioredoxin-like"/>
    <property type="match status" value="1"/>
</dbReference>
<keyword evidence="2" id="KW-0472">Membrane</keyword>
<evidence type="ECO:0000313" key="3">
    <source>
        <dbReference type="EMBL" id="MDU0342281.1"/>
    </source>
</evidence>
<dbReference type="EMBL" id="JAWDID010000037">
    <property type="protein sequence ID" value="MDU0342281.1"/>
    <property type="molecule type" value="Genomic_DNA"/>
</dbReference>
<gene>
    <name evidence="3" type="ORF">RKE40_20475</name>
</gene>
<evidence type="ECO:0000256" key="2">
    <source>
        <dbReference type="SAM" id="Phobius"/>
    </source>
</evidence>
<evidence type="ECO:0000313" key="4">
    <source>
        <dbReference type="Proteomes" id="UP001254257"/>
    </source>
</evidence>
<keyword evidence="2" id="KW-1133">Transmembrane helix</keyword>
<dbReference type="PANTHER" id="PTHR12151:SF25">
    <property type="entry name" value="LINALOOL DEHYDRATASE_ISOMERASE DOMAIN-CONTAINING PROTEIN"/>
    <property type="match status" value="1"/>
</dbReference>
<feature type="transmembrane region" description="Helical" evidence="2">
    <location>
        <begin position="12"/>
        <end position="36"/>
    </location>
</feature>
<dbReference type="Pfam" id="PF02630">
    <property type="entry name" value="SCO1-SenC"/>
    <property type="match status" value="1"/>
</dbReference>
<proteinExistence type="inferred from homology"/>
<keyword evidence="2" id="KW-0812">Transmembrane</keyword>
<accession>A0ABU3SC58</accession>
<organism evidence="3 4">
    <name type="scientific">Bosea rubneri</name>
    <dbReference type="NCBI Taxonomy" id="3075434"/>
    <lineage>
        <taxon>Bacteria</taxon>
        <taxon>Pseudomonadati</taxon>
        <taxon>Pseudomonadota</taxon>
        <taxon>Alphaproteobacteria</taxon>
        <taxon>Hyphomicrobiales</taxon>
        <taxon>Boseaceae</taxon>
        <taxon>Bosea</taxon>
    </lineage>
</organism>
<sequence>MAGTAFPAQRQLVRLAFLAAMLAAFAFLSAVIWAGALRADAGAQRRSAAELMDVLMWNREPVGGAFSLTDHTGARRSDADFRGKLALVYFGFSYCPDICPTDLQEISRAITLLGRQGEAIQPVFITLDPERDTAEHLAGYVELFHPRLVGLTGSAGEIRQAADAYKVFYEKVATDGGYTVDHSAYVYLMDRDGRYLGFFPPNTSAERMLTIIKPHLPAS</sequence>
<dbReference type="Proteomes" id="UP001254257">
    <property type="component" value="Unassembled WGS sequence"/>
</dbReference>
<dbReference type="PANTHER" id="PTHR12151">
    <property type="entry name" value="ELECTRON TRANSPORT PROTIN SCO1/SENC FAMILY MEMBER"/>
    <property type="match status" value="1"/>
</dbReference>